<keyword evidence="2" id="KW-1185">Reference proteome</keyword>
<protein>
    <submittedName>
        <fullName evidence="1">Uncharacterized protein</fullName>
    </submittedName>
</protein>
<dbReference type="EMBL" id="CCDI010000001">
    <property type="protein sequence ID" value="CDQ22554.1"/>
    <property type="molecule type" value="Genomic_DNA"/>
</dbReference>
<reference evidence="1 2" key="2">
    <citation type="submission" date="2014-05" db="EMBL/GenBank/DDBJ databases">
        <title>Draft genome sequence of Halobacillus karajensis HK-03.</title>
        <authorList>
            <person name="Khelaifia S."/>
            <person name="Croce O."/>
            <person name="Lagier J.C."/>
            <person name="Raoult D."/>
        </authorList>
    </citation>
    <scope>NUCLEOTIDE SEQUENCE [LARGE SCALE GENOMIC DNA]</scope>
    <source>
        <strain evidence="1 2">HD-03</strain>
    </source>
</reference>
<dbReference type="AlphaFoldDB" id="A0A059NUX4"/>
<evidence type="ECO:0000313" key="1">
    <source>
        <dbReference type="EMBL" id="CDQ22554.1"/>
    </source>
</evidence>
<dbReference type="Proteomes" id="UP000028868">
    <property type="component" value="Unassembled WGS sequence"/>
</dbReference>
<accession>A0A059NUX4</accession>
<reference evidence="2" key="1">
    <citation type="submission" date="2014-03" db="EMBL/GenBank/DDBJ databases">
        <authorList>
            <person name="Urmite Genomes U."/>
        </authorList>
    </citation>
    <scope>NUCLEOTIDE SEQUENCE [LARGE SCALE GENOMIC DNA]</scope>
    <source>
        <strain evidence="2">HD-03</strain>
    </source>
</reference>
<sequence length="45" mass="5526">MYRFMNSIAHLTFKKKRTKERYINLSKNGYISKKILPFLIRFKSN</sequence>
<gene>
    <name evidence="1" type="ORF">BN983_00767</name>
</gene>
<proteinExistence type="predicted"/>
<organism evidence="1 2">
    <name type="scientific">Halobacillus karajensis</name>
    <dbReference type="NCBI Taxonomy" id="195088"/>
    <lineage>
        <taxon>Bacteria</taxon>
        <taxon>Bacillati</taxon>
        <taxon>Bacillota</taxon>
        <taxon>Bacilli</taxon>
        <taxon>Bacillales</taxon>
        <taxon>Bacillaceae</taxon>
        <taxon>Halobacillus</taxon>
    </lineage>
</organism>
<evidence type="ECO:0000313" key="2">
    <source>
        <dbReference type="Proteomes" id="UP000028868"/>
    </source>
</evidence>
<comment type="caution">
    <text evidence="1">The sequence shown here is derived from an EMBL/GenBank/DDBJ whole genome shotgun (WGS) entry which is preliminary data.</text>
</comment>
<name>A0A059NUX4_9BACI</name>